<reference evidence="11 12" key="2">
    <citation type="submission" date="2018-07" db="EMBL/GenBank/DDBJ databases">
        <title>Pontibacter sp. 2b14 genomic sequence and assembly.</title>
        <authorList>
            <person name="Du Z.-J."/>
        </authorList>
    </citation>
    <scope>NUCLEOTIDE SEQUENCE [LARGE SCALE GENOMIC DNA]</scope>
    <source>
        <strain evidence="11 12">2b14</strain>
    </source>
</reference>
<gene>
    <name evidence="11" type="ORF">DP923_12070</name>
</gene>
<dbReference type="PRINTS" id="PR00344">
    <property type="entry name" value="BCTRLSENSOR"/>
</dbReference>
<dbReference type="InterPro" id="IPR036097">
    <property type="entry name" value="HisK_dim/P_sf"/>
</dbReference>
<dbReference type="EMBL" id="QMDV01000003">
    <property type="protein sequence ID" value="RAU82509.1"/>
    <property type="molecule type" value="Genomic_DNA"/>
</dbReference>
<proteinExistence type="predicted"/>
<evidence type="ECO:0000256" key="6">
    <source>
        <dbReference type="ARBA" id="ARBA00023012"/>
    </source>
</evidence>
<name>A0A364RE00_9BACT</name>
<dbReference type="InterPro" id="IPR004358">
    <property type="entry name" value="Sig_transdc_His_kin-like_C"/>
</dbReference>
<evidence type="ECO:0000256" key="2">
    <source>
        <dbReference type="ARBA" id="ARBA00012438"/>
    </source>
</evidence>
<evidence type="ECO:0000313" key="11">
    <source>
        <dbReference type="EMBL" id="RAU82509.1"/>
    </source>
</evidence>
<protein>
    <recommendedName>
        <fullName evidence="2">histidine kinase</fullName>
        <ecNumber evidence="2">2.7.13.3</ecNumber>
    </recommendedName>
</protein>
<dbReference type="InterPro" id="IPR036890">
    <property type="entry name" value="HATPase_C_sf"/>
</dbReference>
<dbReference type="InterPro" id="IPR003661">
    <property type="entry name" value="HisK_dim/P_dom"/>
</dbReference>
<dbReference type="InterPro" id="IPR019734">
    <property type="entry name" value="TPR_rpt"/>
</dbReference>
<dbReference type="SMART" id="SM00388">
    <property type="entry name" value="HisKA"/>
    <property type="match status" value="1"/>
</dbReference>
<evidence type="ECO:0000256" key="4">
    <source>
        <dbReference type="ARBA" id="ARBA00022679"/>
    </source>
</evidence>
<dbReference type="Gene3D" id="1.10.287.130">
    <property type="match status" value="1"/>
</dbReference>
<evidence type="ECO:0000256" key="5">
    <source>
        <dbReference type="ARBA" id="ARBA00022777"/>
    </source>
</evidence>
<feature type="repeat" description="TPR" evidence="7">
    <location>
        <begin position="159"/>
        <end position="192"/>
    </location>
</feature>
<comment type="caution">
    <text evidence="11">The sequence shown here is derived from an EMBL/GenBank/DDBJ whole genome shotgun (WGS) entry which is preliminary data.</text>
</comment>
<dbReference type="Gene3D" id="1.25.40.10">
    <property type="entry name" value="Tetratricopeptide repeat domain"/>
    <property type="match status" value="1"/>
</dbReference>
<dbReference type="SUPFAM" id="SSF81901">
    <property type="entry name" value="HCP-like"/>
    <property type="match status" value="1"/>
</dbReference>
<dbReference type="OrthoDB" id="9810447at2"/>
<organism evidence="11 12">
    <name type="scientific">Pontibacter arcticus</name>
    <dbReference type="NCBI Taxonomy" id="2080288"/>
    <lineage>
        <taxon>Bacteria</taxon>
        <taxon>Pseudomonadati</taxon>
        <taxon>Bacteroidota</taxon>
        <taxon>Cytophagia</taxon>
        <taxon>Cytophagales</taxon>
        <taxon>Hymenobacteraceae</taxon>
        <taxon>Pontibacter</taxon>
    </lineage>
</organism>
<keyword evidence="3" id="KW-0597">Phosphoprotein</keyword>
<evidence type="ECO:0000256" key="1">
    <source>
        <dbReference type="ARBA" id="ARBA00000085"/>
    </source>
</evidence>
<evidence type="ECO:0000256" key="9">
    <source>
        <dbReference type="SAM" id="SignalP"/>
    </source>
</evidence>
<keyword evidence="8" id="KW-0472">Membrane</keyword>
<dbReference type="InterPro" id="IPR003594">
    <property type="entry name" value="HATPase_dom"/>
</dbReference>
<keyword evidence="12" id="KW-1185">Reference proteome</keyword>
<dbReference type="SUPFAM" id="SSF47384">
    <property type="entry name" value="Homodimeric domain of signal transducing histidine kinase"/>
    <property type="match status" value="1"/>
</dbReference>
<dbReference type="FunFam" id="3.30.565.10:FF:000006">
    <property type="entry name" value="Sensor histidine kinase WalK"/>
    <property type="match status" value="1"/>
</dbReference>
<dbReference type="PROSITE" id="PS50005">
    <property type="entry name" value="TPR"/>
    <property type="match status" value="2"/>
</dbReference>
<dbReference type="Pfam" id="PF13374">
    <property type="entry name" value="TPR_10"/>
    <property type="match status" value="1"/>
</dbReference>
<dbReference type="InterPro" id="IPR005467">
    <property type="entry name" value="His_kinase_dom"/>
</dbReference>
<evidence type="ECO:0000256" key="3">
    <source>
        <dbReference type="ARBA" id="ARBA00022553"/>
    </source>
</evidence>
<feature type="chain" id="PRO_5016934247" description="histidine kinase" evidence="9">
    <location>
        <begin position="19"/>
        <end position="660"/>
    </location>
</feature>
<keyword evidence="4" id="KW-0808">Transferase</keyword>
<dbReference type="Pfam" id="PF13424">
    <property type="entry name" value="TPR_12"/>
    <property type="match status" value="2"/>
</dbReference>
<dbReference type="InterPro" id="IPR050736">
    <property type="entry name" value="Sensor_HK_Regulatory"/>
</dbReference>
<feature type="repeat" description="TPR" evidence="7">
    <location>
        <begin position="79"/>
        <end position="112"/>
    </location>
</feature>
<evidence type="ECO:0000256" key="7">
    <source>
        <dbReference type="PROSITE-ProRule" id="PRU00339"/>
    </source>
</evidence>
<keyword evidence="7" id="KW-0802">TPR repeat</keyword>
<dbReference type="Pfam" id="PF02518">
    <property type="entry name" value="HATPase_c"/>
    <property type="match status" value="1"/>
</dbReference>
<dbReference type="SUPFAM" id="SSF55874">
    <property type="entry name" value="ATPase domain of HSP90 chaperone/DNA topoisomerase II/histidine kinase"/>
    <property type="match status" value="1"/>
</dbReference>
<comment type="catalytic activity">
    <reaction evidence="1">
        <text>ATP + protein L-histidine = ADP + protein N-phospho-L-histidine.</text>
        <dbReference type="EC" id="2.7.13.3"/>
    </reaction>
</comment>
<keyword evidence="9" id="KW-0732">Signal</keyword>
<keyword evidence="8" id="KW-1133">Transmembrane helix</keyword>
<dbReference type="AlphaFoldDB" id="A0A364RE00"/>
<keyword evidence="5" id="KW-0418">Kinase</keyword>
<dbReference type="Proteomes" id="UP000251692">
    <property type="component" value="Unassembled WGS sequence"/>
</dbReference>
<evidence type="ECO:0000256" key="8">
    <source>
        <dbReference type="SAM" id="Phobius"/>
    </source>
</evidence>
<keyword evidence="6" id="KW-0902">Two-component regulatory system</keyword>
<dbReference type="Gene3D" id="3.30.565.10">
    <property type="entry name" value="Histidine kinase-like ATPase, C-terminal domain"/>
    <property type="match status" value="1"/>
</dbReference>
<feature type="domain" description="Histidine kinase" evidence="10">
    <location>
        <begin position="430"/>
        <end position="645"/>
    </location>
</feature>
<dbReference type="EC" id="2.7.13.3" evidence="2"/>
<dbReference type="SMART" id="SM00387">
    <property type="entry name" value="HATPase_c"/>
    <property type="match status" value="1"/>
</dbReference>
<keyword evidence="8" id="KW-0812">Transmembrane</keyword>
<dbReference type="GO" id="GO:0000155">
    <property type="term" value="F:phosphorelay sensor kinase activity"/>
    <property type="evidence" value="ECO:0007669"/>
    <property type="project" value="InterPro"/>
</dbReference>
<feature type="signal peptide" evidence="9">
    <location>
        <begin position="1"/>
        <end position="18"/>
    </location>
</feature>
<dbReference type="PANTHER" id="PTHR43711:SF31">
    <property type="entry name" value="HISTIDINE KINASE"/>
    <property type="match status" value="1"/>
</dbReference>
<dbReference type="InterPro" id="IPR011990">
    <property type="entry name" value="TPR-like_helical_dom_sf"/>
</dbReference>
<dbReference type="PANTHER" id="PTHR43711">
    <property type="entry name" value="TWO-COMPONENT HISTIDINE KINASE"/>
    <property type="match status" value="1"/>
</dbReference>
<dbReference type="CDD" id="cd00082">
    <property type="entry name" value="HisKA"/>
    <property type="match status" value="1"/>
</dbReference>
<dbReference type="PROSITE" id="PS50109">
    <property type="entry name" value="HIS_KIN"/>
    <property type="match status" value="1"/>
</dbReference>
<sequence>MKFLLFISCLFVVFQVGAQPNRITELQKMLQRTTDPEEQINLLCDISKASLPGSPTRSLAYSIKAMKLASQHDNKNGLALAYNRMGIAYHVSGNMREASRYLYKSLDLRERIGDSVGMSSSYNNVAIILNQSGDPESAIKLYNKSIRISAALGDTADIARTYHNLGELYLKLKKYEDALYFAKKSIALKELIKAENTLFNTLNITGTIYRLKGDWKKAIPYHQHALKIAAKTGSGLDDALSLNNLVLAYIDGKNYAEALPLAQRSLKIASDLNALSEINQAATNLNVLYTKIGDFKKAHTYLVMHLQYKDSIQNSAINAEMHQLQLAYEKTHAEKENLLLKAERNLKDEQLERNKVIQIFIIVLLLTALVAAFVFFRGKQRLHLVNRLLLENSNTLSSQKEALTKQATLLQVQKQELERLHAVKDRLFSVIAHDLKGPLASLQGLLKLAAMGAVPEAKFKSFMSTLATSQQNALWLLDNLLVWAKSQMQGFSFVAVESSLYDLAQENIILLQPQAQQKGISLVNTISEDTIVLVDTETVKLIFRNLISNAIKFCKSGESVTLAAQQQGEMLLVSVKDTGIGIKKEVLAKLFSNTNYSSNGTANEKGSGLGLTLCKEFVQQNGGTIWVESEAGIGSTFYFTLPLTLTHEAIALEAVAAELI</sequence>
<feature type="transmembrane region" description="Helical" evidence="8">
    <location>
        <begin position="356"/>
        <end position="376"/>
    </location>
</feature>
<evidence type="ECO:0000259" key="10">
    <source>
        <dbReference type="PROSITE" id="PS50109"/>
    </source>
</evidence>
<accession>A0A364RE00</accession>
<reference evidence="11 12" key="1">
    <citation type="submission" date="2018-06" db="EMBL/GenBank/DDBJ databases">
        <authorList>
            <person name="Liu Z.-W."/>
        </authorList>
    </citation>
    <scope>NUCLEOTIDE SEQUENCE [LARGE SCALE GENOMIC DNA]</scope>
    <source>
        <strain evidence="11 12">2b14</strain>
    </source>
</reference>
<dbReference type="SMART" id="SM00028">
    <property type="entry name" value="TPR"/>
    <property type="match status" value="5"/>
</dbReference>
<evidence type="ECO:0000313" key="12">
    <source>
        <dbReference type="Proteomes" id="UP000251692"/>
    </source>
</evidence>